<comment type="caution">
    <text evidence="1">The sequence shown here is derived from an EMBL/GenBank/DDBJ whole genome shotgun (WGS) entry which is preliminary data.</text>
</comment>
<proteinExistence type="predicted"/>
<sequence>MKRFEKAMKTIGAIPNCTLIDNDSVFRFKWIYQFITFASQQNNQYPPIQLKISKFRDNSQNCPKQDIQNHIIKIANENKLDIEFIQTNEKRVTIFHLRRKYLRGRTVTLFVDQGRQGNLFEINGVNYNLWQVLK</sequence>
<organism evidence="1 2">
    <name type="scientific">Halteria grandinella</name>
    <dbReference type="NCBI Taxonomy" id="5974"/>
    <lineage>
        <taxon>Eukaryota</taxon>
        <taxon>Sar</taxon>
        <taxon>Alveolata</taxon>
        <taxon>Ciliophora</taxon>
        <taxon>Intramacronucleata</taxon>
        <taxon>Spirotrichea</taxon>
        <taxon>Stichotrichia</taxon>
        <taxon>Sporadotrichida</taxon>
        <taxon>Halteriidae</taxon>
        <taxon>Halteria</taxon>
    </lineage>
</organism>
<keyword evidence="2" id="KW-1185">Reference proteome</keyword>
<gene>
    <name evidence="1" type="ORF">FGO68_gene16308</name>
</gene>
<dbReference type="EMBL" id="RRYP01020554">
    <property type="protein sequence ID" value="TNV72892.1"/>
    <property type="molecule type" value="Genomic_DNA"/>
</dbReference>
<evidence type="ECO:0000313" key="2">
    <source>
        <dbReference type="Proteomes" id="UP000785679"/>
    </source>
</evidence>
<dbReference type="Proteomes" id="UP000785679">
    <property type="component" value="Unassembled WGS sequence"/>
</dbReference>
<evidence type="ECO:0000313" key="1">
    <source>
        <dbReference type="EMBL" id="TNV72892.1"/>
    </source>
</evidence>
<dbReference type="AlphaFoldDB" id="A0A8J8ND10"/>
<protein>
    <submittedName>
        <fullName evidence="1">Uncharacterized protein</fullName>
    </submittedName>
</protein>
<reference evidence="1" key="1">
    <citation type="submission" date="2019-06" db="EMBL/GenBank/DDBJ databases">
        <authorList>
            <person name="Zheng W."/>
        </authorList>
    </citation>
    <scope>NUCLEOTIDE SEQUENCE</scope>
    <source>
        <strain evidence="1">QDHG01</strain>
    </source>
</reference>
<name>A0A8J8ND10_HALGN</name>
<accession>A0A8J8ND10</accession>